<dbReference type="EMBL" id="UOET01000239">
    <property type="protein sequence ID" value="VAW28436.1"/>
    <property type="molecule type" value="Genomic_DNA"/>
</dbReference>
<sequence length="69" mass="7804">TKSGGKQAVVATARKLASIYYKTVTEKIDFNPNVLRQNSEVYIRNKLKSINKLKNRLEKALTYCEGVTV</sequence>
<organism evidence="1">
    <name type="scientific">hydrothermal vent metagenome</name>
    <dbReference type="NCBI Taxonomy" id="652676"/>
    <lineage>
        <taxon>unclassified sequences</taxon>
        <taxon>metagenomes</taxon>
        <taxon>ecological metagenomes</taxon>
    </lineage>
</organism>
<gene>
    <name evidence="1" type="ORF">MNBD_BACTEROID07-1404</name>
</gene>
<name>A0A3B0V8W6_9ZZZZ</name>
<evidence type="ECO:0008006" key="2">
    <source>
        <dbReference type="Google" id="ProtNLM"/>
    </source>
</evidence>
<protein>
    <recommendedName>
        <fullName evidence="2">IS110 family transposase</fullName>
    </recommendedName>
</protein>
<feature type="non-terminal residue" evidence="1">
    <location>
        <position position="1"/>
    </location>
</feature>
<reference evidence="1" key="1">
    <citation type="submission" date="2018-06" db="EMBL/GenBank/DDBJ databases">
        <authorList>
            <person name="Zhirakovskaya E."/>
        </authorList>
    </citation>
    <scope>NUCLEOTIDE SEQUENCE</scope>
</reference>
<proteinExistence type="predicted"/>
<evidence type="ECO:0000313" key="1">
    <source>
        <dbReference type="EMBL" id="VAW28436.1"/>
    </source>
</evidence>
<dbReference type="AlphaFoldDB" id="A0A3B0V8W6"/>
<accession>A0A3B0V8W6</accession>